<dbReference type="VEuPathDB" id="VectorBase:RSAN_048655"/>
<dbReference type="SMART" id="SM00277">
    <property type="entry name" value="GRAN"/>
    <property type="match status" value="1"/>
</dbReference>
<accession>A0A9D4TCX3</accession>
<reference evidence="6" key="1">
    <citation type="journal article" date="2020" name="Cell">
        <title>Large-Scale Comparative Analyses of Tick Genomes Elucidate Their Genetic Diversity and Vector Capacities.</title>
        <authorList>
            <consortium name="Tick Genome and Microbiome Consortium (TIGMIC)"/>
            <person name="Jia N."/>
            <person name="Wang J."/>
            <person name="Shi W."/>
            <person name="Du L."/>
            <person name="Sun Y."/>
            <person name="Zhan W."/>
            <person name="Jiang J.F."/>
            <person name="Wang Q."/>
            <person name="Zhang B."/>
            <person name="Ji P."/>
            <person name="Bell-Sakyi L."/>
            <person name="Cui X.M."/>
            <person name="Yuan T.T."/>
            <person name="Jiang B.G."/>
            <person name="Yang W.F."/>
            <person name="Lam T.T."/>
            <person name="Chang Q.C."/>
            <person name="Ding S.J."/>
            <person name="Wang X.J."/>
            <person name="Zhu J.G."/>
            <person name="Ruan X.D."/>
            <person name="Zhao L."/>
            <person name="Wei J.T."/>
            <person name="Ye R.Z."/>
            <person name="Que T.C."/>
            <person name="Du C.H."/>
            <person name="Zhou Y.H."/>
            <person name="Cheng J.X."/>
            <person name="Dai P.F."/>
            <person name="Guo W.B."/>
            <person name="Han X.H."/>
            <person name="Huang E.J."/>
            <person name="Li L.F."/>
            <person name="Wei W."/>
            <person name="Gao Y.C."/>
            <person name="Liu J.Z."/>
            <person name="Shao H.Z."/>
            <person name="Wang X."/>
            <person name="Wang C.C."/>
            <person name="Yang T.C."/>
            <person name="Huo Q.B."/>
            <person name="Li W."/>
            <person name="Chen H.Y."/>
            <person name="Chen S.E."/>
            <person name="Zhou L.G."/>
            <person name="Ni X.B."/>
            <person name="Tian J.H."/>
            <person name="Sheng Y."/>
            <person name="Liu T."/>
            <person name="Pan Y.S."/>
            <person name="Xia L.Y."/>
            <person name="Li J."/>
            <person name="Zhao F."/>
            <person name="Cao W.C."/>
        </authorList>
    </citation>
    <scope>NUCLEOTIDE SEQUENCE</scope>
    <source>
        <strain evidence="6">Rsan-2018</strain>
    </source>
</reference>
<dbReference type="PANTHER" id="PTHR12274">
    <property type="entry name" value="GRANULIN"/>
    <property type="match status" value="1"/>
</dbReference>
<dbReference type="InterPro" id="IPR039036">
    <property type="entry name" value="Granulin_fam"/>
</dbReference>
<protein>
    <recommendedName>
        <fullName evidence="5">Granulins domain-containing protein</fullName>
    </recommendedName>
</protein>
<keyword evidence="3" id="KW-0964">Secreted</keyword>
<evidence type="ECO:0000256" key="3">
    <source>
        <dbReference type="ARBA" id="ARBA00022525"/>
    </source>
</evidence>
<evidence type="ECO:0000313" key="6">
    <source>
        <dbReference type="EMBL" id="KAH7985551.1"/>
    </source>
</evidence>
<evidence type="ECO:0000259" key="5">
    <source>
        <dbReference type="PROSITE" id="PS00799"/>
    </source>
</evidence>
<comment type="subcellular location">
    <subcellularLocation>
        <location evidence="1">Secreted</location>
    </subcellularLocation>
</comment>
<dbReference type="Proteomes" id="UP000821837">
    <property type="component" value="Unassembled WGS sequence"/>
</dbReference>
<dbReference type="EMBL" id="JABSTV010000853">
    <property type="protein sequence ID" value="KAH7985551.1"/>
    <property type="molecule type" value="Genomic_DNA"/>
</dbReference>
<evidence type="ECO:0000313" key="7">
    <source>
        <dbReference type="Proteomes" id="UP000821837"/>
    </source>
</evidence>
<comment type="caution">
    <text evidence="6">The sequence shown here is derived from an EMBL/GenBank/DDBJ whole genome shotgun (WGS) entry which is preliminary data.</text>
</comment>
<gene>
    <name evidence="6" type="ORF">HPB52_025569</name>
</gene>
<proteinExistence type="inferred from homology"/>
<dbReference type="Gene3D" id="2.10.25.160">
    <property type="entry name" value="Granulin"/>
    <property type="match status" value="2"/>
</dbReference>
<feature type="domain" description="Granulins" evidence="5">
    <location>
        <begin position="195"/>
        <end position="208"/>
    </location>
</feature>
<sequence length="297" mass="31572">MNISPGLDSYGCCPYDRGVPCLYKSDTGSSSEKHGCCPRGHRCQQGACSYDEGGVTLSYAPAALLPPLRRSLRSSSCSPKETVSAKDHTTCPCWQQLLPHARVPGGNVLLLPVEYGQVCCPDGSCCAAGYRCEPRWGICTPTLAGSALNAPWIECPDGTYCHRNSTCCFAHSSSSARSSASLQYACCPHEHAQCCDDGEHCCPRGTQCEHFDQSKGHMCHSLNEEPGQTVLASKKYPSLKSVPGATYPSVPCPTWMVCSSGSCCRNEYGAYRCSPYAGGVCCASGISGCPPNTECVD</sequence>
<organism evidence="6 7">
    <name type="scientific">Rhipicephalus sanguineus</name>
    <name type="common">Brown dog tick</name>
    <name type="synonym">Ixodes sanguineus</name>
    <dbReference type="NCBI Taxonomy" id="34632"/>
    <lineage>
        <taxon>Eukaryota</taxon>
        <taxon>Metazoa</taxon>
        <taxon>Ecdysozoa</taxon>
        <taxon>Arthropoda</taxon>
        <taxon>Chelicerata</taxon>
        <taxon>Arachnida</taxon>
        <taxon>Acari</taxon>
        <taxon>Parasitiformes</taxon>
        <taxon>Ixodida</taxon>
        <taxon>Ixodoidea</taxon>
        <taxon>Ixodidae</taxon>
        <taxon>Rhipicephalinae</taxon>
        <taxon>Rhipicephalus</taxon>
        <taxon>Rhipicephalus</taxon>
    </lineage>
</organism>
<keyword evidence="4" id="KW-1015">Disulfide bond</keyword>
<keyword evidence="7" id="KW-1185">Reference proteome</keyword>
<dbReference type="PROSITE" id="PS00799">
    <property type="entry name" value="GRANULINS"/>
    <property type="match status" value="1"/>
</dbReference>
<dbReference type="InterPro" id="IPR037277">
    <property type="entry name" value="Granulin_sf"/>
</dbReference>
<dbReference type="InterPro" id="IPR000118">
    <property type="entry name" value="Granulin"/>
</dbReference>
<evidence type="ECO:0000256" key="4">
    <source>
        <dbReference type="ARBA" id="ARBA00023157"/>
    </source>
</evidence>
<dbReference type="GO" id="GO:0005576">
    <property type="term" value="C:extracellular region"/>
    <property type="evidence" value="ECO:0007669"/>
    <property type="project" value="UniProtKB-SubCell"/>
</dbReference>
<reference evidence="6" key="2">
    <citation type="submission" date="2021-09" db="EMBL/GenBank/DDBJ databases">
        <authorList>
            <person name="Jia N."/>
            <person name="Wang J."/>
            <person name="Shi W."/>
            <person name="Du L."/>
            <person name="Sun Y."/>
            <person name="Zhan W."/>
            <person name="Jiang J."/>
            <person name="Wang Q."/>
            <person name="Zhang B."/>
            <person name="Ji P."/>
            <person name="Sakyi L.B."/>
            <person name="Cui X."/>
            <person name="Yuan T."/>
            <person name="Jiang B."/>
            <person name="Yang W."/>
            <person name="Lam T.T.-Y."/>
            <person name="Chang Q."/>
            <person name="Ding S."/>
            <person name="Wang X."/>
            <person name="Zhu J."/>
            <person name="Ruan X."/>
            <person name="Zhao L."/>
            <person name="Wei J."/>
            <person name="Que T."/>
            <person name="Du C."/>
            <person name="Cheng J."/>
            <person name="Dai P."/>
            <person name="Han X."/>
            <person name="Huang E."/>
            <person name="Gao Y."/>
            <person name="Liu J."/>
            <person name="Shao H."/>
            <person name="Ye R."/>
            <person name="Li L."/>
            <person name="Wei W."/>
            <person name="Wang X."/>
            <person name="Wang C."/>
            <person name="Huo Q."/>
            <person name="Li W."/>
            <person name="Guo W."/>
            <person name="Chen H."/>
            <person name="Chen S."/>
            <person name="Zhou L."/>
            <person name="Zhou L."/>
            <person name="Ni X."/>
            <person name="Tian J."/>
            <person name="Zhou Y."/>
            <person name="Sheng Y."/>
            <person name="Liu T."/>
            <person name="Pan Y."/>
            <person name="Xia L."/>
            <person name="Li J."/>
            <person name="Zhao F."/>
            <person name="Cao W."/>
        </authorList>
    </citation>
    <scope>NUCLEOTIDE SEQUENCE</scope>
    <source>
        <strain evidence="6">Rsan-2018</strain>
        <tissue evidence="6">Larvae</tissue>
    </source>
</reference>
<dbReference type="Pfam" id="PF00396">
    <property type="entry name" value="Granulin"/>
    <property type="match status" value="2"/>
</dbReference>
<name>A0A9D4TCX3_RHISA</name>
<dbReference type="AlphaFoldDB" id="A0A9D4TCX3"/>
<comment type="similarity">
    <text evidence="2">Belongs to the granulin family.</text>
</comment>
<dbReference type="PANTHER" id="PTHR12274:SF3">
    <property type="entry name" value="PROGRANULIN"/>
    <property type="match status" value="1"/>
</dbReference>
<evidence type="ECO:0000256" key="2">
    <source>
        <dbReference type="ARBA" id="ARBA00010093"/>
    </source>
</evidence>
<evidence type="ECO:0000256" key="1">
    <source>
        <dbReference type="ARBA" id="ARBA00004613"/>
    </source>
</evidence>